<dbReference type="AlphaFoldDB" id="A0A6N8U1X4"/>
<sequence>MKVAYLGNDKDVITHINYLRSKKFLNVVFLIYPYIDTENDFFNNHIFIFDVDDLGEESLNLARNISKFDRDKLVILIDTNSCFVLEGYRHNVYRYYKKRIFIENIKEIMEELKGEACRRFHEHYLILEYKGTLHKLKFKDILYCISYDNYTFIETLNGMYKFRIVFKSIKNKFIKSVFVEVNRGVIVNSDFVNKVDKKQKIIYLENGKYIHASRAGIYKMTSLL</sequence>
<proteinExistence type="predicted"/>
<dbReference type="Proteomes" id="UP000434036">
    <property type="component" value="Unassembled WGS sequence"/>
</dbReference>
<dbReference type="PANTHER" id="PTHR37299">
    <property type="entry name" value="TRANSCRIPTIONAL REGULATOR-RELATED"/>
    <property type="match status" value="1"/>
</dbReference>
<accession>A0A6N8U1X4</accession>
<dbReference type="PANTHER" id="PTHR37299:SF1">
    <property type="entry name" value="STAGE 0 SPORULATION PROTEIN A HOMOLOG"/>
    <property type="match status" value="1"/>
</dbReference>
<gene>
    <name evidence="2" type="ORF">GSF08_00130</name>
</gene>
<dbReference type="GO" id="GO:0003677">
    <property type="term" value="F:DNA binding"/>
    <property type="evidence" value="ECO:0007669"/>
    <property type="project" value="InterPro"/>
</dbReference>
<feature type="domain" description="HTH LytTR-type" evidence="1">
    <location>
        <begin position="125"/>
        <end position="224"/>
    </location>
</feature>
<reference evidence="2 3" key="2">
    <citation type="submission" date="2020-01" db="EMBL/GenBank/DDBJ databases">
        <title>Clostridiaceae sp. nov. isolated from the gut of human by culturomics.</title>
        <authorList>
            <person name="Chang Y."/>
        </authorList>
    </citation>
    <scope>NUCLEOTIDE SEQUENCE [LARGE SCALE GENOMIC DNA]</scope>
    <source>
        <strain evidence="2 3">DONG20-135</strain>
    </source>
</reference>
<dbReference type="InterPro" id="IPR007492">
    <property type="entry name" value="LytTR_DNA-bd_dom"/>
</dbReference>
<keyword evidence="3" id="KW-1185">Reference proteome</keyword>
<evidence type="ECO:0000313" key="3">
    <source>
        <dbReference type="Proteomes" id="UP000434036"/>
    </source>
</evidence>
<comment type="caution">
    <text evidence="2">The sequence shown here is derived from an EMBL/GenBank/DDBJ whole genome shotgun (WGS) entry which is preliminary data.</text>
</comment>
<name>A0A6N8U1X4_9FIRM</name>
<dbReference type="EMBL" id="WUUQ01000001">
    <property type="protein sequence ID" value="MXQ72346.1"/>
    <property type="molecule type" value="Genomic_DNA"/>
</dbReference>
<evidence type="ECO:0000259" key="1">
    <source>
        <dbReference type="PROSITE" id="PS50930"/>
    </source>
</evidence>
<dbReference type="InterPro" id="IPR046947">
    <property type="entry name" value="LytR-like"/>
</dbReference>
<dbReference type="Gene3D" id="2.40.50.1020">
    <property type="entry name" value="LytTr DNA-binding domain"/>
    <property type="match status" value="1"/>
</dbReference>
<evidence type="ECO:0000313" key="2">
    <source>
        <dbReference type="EMBL" id="MXQ72346.1"/>
    </source>
</evidence>
<dbReference type="PROSITE" id="PS50930">
    <property type="entry name" value="HTH_LYTTR"/>
    <property type="match status" value="1"/>
</dbReference>
<dbReference type="GO" id="GO:0000156">
    <property type="term" value="F:phosphorelay response regulator activity"/>
    <property type="evidence" value="ECO:0007669"/>
    <property type="project" value="InterPro"/>
</dbReference>
<reference evidence="2 3" key="1">
    <citation type="submission" date="2019-12" db="EMBL/GenBank/DDBJ databases">
        <authorList>
            <person name="Yang R."/>
        </authorList>
    </citation>
    <scope>NUCLEOTIDE SEQUENCE [LARGE SCALE GENOMIC DNA]</scope>
    <source>
        <strain evidence="2 3">DONG20-135</strain>
    </source>
</reference>
<protein>
    <recommendedName>
        <fullName evidence="1">HTH LytTR-type domain-containing protein</fullName>
    </recommendedName>
</protein>
<organism evidence="2 3">
    <name type="scientific">Copranaerobaculum intestinale</name>
    <dbReference type="NCBI Taxonomy" id="2692629"/>
    <lineage>
        <taxon>Bacteria</taxon>
        <taxon>Bacillati</taxon>
        <taxon>Bacillota</taxon>
        <taxon>Erysipelotrichia</taxon>
        <taxon>Erysipelotrichales</taxon>
        <taxon>Erysipelotrichaceae</taxon>
        <taxon>Copranaerobaculum</taxon>
    </lineage>
</organism>
<dbReference type="SMART" id="SM00850">
    <property type="entry name" value="LytTR"/>
    <property type="match status" value="1"/>
</dbReference>
<dbReference type="Pfam" id="PF04397">
    <property type="entry name" value="LytTR"/>
    <property type="match status" value="1"/>
</dbReference>
<dbReference type="RefSeq" id="WP_160623848.1">
    <property type="nucleotide sequence ID" value="NZ_WUUQ01000001.1"/>
</dbReference>